<accession>A0ABT9XXA8</accession>
<gene>
    <name evidence="1" type="ORF">J2S10_003390</name>
</gene>
<evidence type="ECO:0000313" key="1">
    <source>
        <dbReference type="EMBL" id="MDQ0200207.1"/>
    </source>
</evidence>
<name>A0ABT9XXA8_9BACI</name>
<dbReference type="Proteomes" id="UP001224122">
    <property type="component" value="Unassembled WGS sequence"/>
</dbReference>
<organism evidence="1 2">
    <name type="scientific">Neobacillus ginsengisoli</name>
    <dbReference type="NCBI Taxonomy" id="904295"/>
    <lineage>
        <taxon>Bacteria</taxon>
        <taxon>Bacillati</taxon>
        <taxon>Bacillota</taxon>
        <taxon>Bacilli</taxon>
        <taxon>Bacillales</taxon>
        <taxon>Bacillaceae</taxon>
        <taxon>Neobacillus</taxon>
    </lineage>
</organism>
<comment type="caution">
    <text evidence="1">The sequence shown here is derived from an EMBL/GenBank/DDBJ whole genome shotgun (WGS) entry which is preliminary data.</text>
</comment>
<reference evidence="1 2" key="1">
    <citation type="submission" date="2023-07" db="EMBL/GenBank/DDBJ databases">
        <title>Genomic Encyclopedia of Type Strains, Phase IV (KMG-IV): sequencing the most valuable type-strain genomes for metagenomic binning, comparative biology and taxonomic classification.</title>
        <authorList>
            <person name="Goeker M."/>
        </authorList>
    </citation>
    <scope>NUCLEOTIDE SEQUENCE [LARGE SCALE GENOMIC DNA]</scope>
    <source>
        <strain evidence="1 2">DSM 27594</strain>
    </source>
</reference>
<evidence type="ECO:0000313" key="2">
    <source>
        <dbReference type="Proteomes" id="UP001224122"/>
    </source>
</evidence>
<dbReference type="EMBL" id="JAUSTW010000005">
    <property type="protein sequence ID" value="MDQ0200207.1"/>
    <property type="molecule type" value="Genomic_DNA"/>
</dbReference>
<sequence length="32" mass="3609">MGYCEDIRKMIGNSPLIFVRPSVAIINNKSEI</sequence>
<proteinExistence type="predicted"/>
<keyword evidence="2" id="KW-1185">Reference proteome</keyword>
<protein>
    <submittedName>
        <fullName evidence="1">Uncharacterized protein</fullName>
    </submittedName>
</protein>